<gene>
    <name evidence="1" type="ORF">XCR1_830001</name>
</gene>
<dbReference type="EMBL" id="CBXE010000479">
    <property type="protein sequence ID" value="CDL87026.1"/>
    <property type="molecule type" value="Genomic_DNA"/>
</dbReference>
<sequence length="105" mass="11732">MKALDEARGRYQFVGKSLITLPNQVKYVGEGAGIKAITGGDLIEVDGKYEKQFSTIIKAVVLATNNEPMSFTERNGGIARRRVIFPSKNQRKIRNCRRESVGNCR</sequence>
<comment type="caution">
    <text evidence="1">The sequence shown here is derived from an EMBL/GenBank/DDBJ whole genome shotgun (WGS) entry which is preliminary data.</text>
</comment>
<dbReference type="AlphaFoldDB" id="W1JAX2"/>
<evidence type="ECO:0000313" key="1">
    <source>
        <dbReference type="EMBL" id="CDL87026.1"/>
    </source>
</evidence>
<reference evidence="1 2" key="1">
    <citation type="submission" date="2013-11" db="EMBL/GenBank/DDBJ databases">
        <title>Draft genome sequence and annotation of the entomopathogenic bacterium, Xenorhabdus cabanillasi strain JM26.</title>
        <authorList>
            <person name="Gualtieri M."/>
            <person name="Ogier J.C."/>
            <person name="Pages S."/>
            <person name="Givaudan A."/>
            <person name="Gaudriault S."/>
        </authorList>
    </citation>
    <scope>NUCLEOTIDE SEQUENCE [LARGE SCALE GENOMIC DNA]</scope>
    <source>
        <strain evidence="1 2">JM26</strain>
    </source>
</reference>
<organism evidence="1 2">
    <name type="scientific">Xenorhabdus cabanillasii JM26</name>
    <dbReference type="NCBI Taxonomy" id="1427517"/>
    <lineage>
        <taxon>Bacteria</taxon>
        <taxon>Pseudomonadati</taxon>
        <taxon>Pseudomonadota</taxon>
        <taxon>Gammaproteobacteria</taxon>
        <taxon>Enterobacterales</taxon>
        <taxon>Morganellaceae</taxon>
        <taxon>Xenorhabdus</taxon>
    </lineage>
</organism>
<protein>
    <submittedName>
        <fullName evidence="1">Uncharacterized protein</fullName>
    </submittedName>
</protein>
<accession>W1JAX2</accession>
<evidence type="ECO:0000313" key="2">
    <source>
        <dbReference type="Proteomes" id="UP000019197"/>
    </source>
</evidence>
<dbReference type="Gene3D" id="3.40.50.300">
    <property type="entry name" value="P-loop containing nucleotide triphosphate hydrolases"/>
    <property type="match status" value="1"/>
</dbReference>
<dbReference type="InterPro" id="IPR027417">
    <property type="entry name" value="P-loop_NTPase"/>
</dbReference>
<name>W1JAX2_9GAMM</name>
<proteinExistence type="predicted"/>
<dbReference type="Proteomes" id="UP000019197">
    <property type="component" value="Unassembled WGS sequence"/>
</dbReference>